<proteinExistence type="predicted"/>
<reference evidence="1" key="1">
    <citation type="submission" date="2016-10" db="EMBL/GenBank/DDBJ databases">
        <title>CRISPR-Cas defence system in Roseofilum reptotaenium: evidence of a bacteriophage-cyanobacterium arms race in the coral black band disease.</title>
        <authorList>
            <person name="Buerger P."/>
            <person name="Wood-Charlson E.M."/>
            <person name="Weynberg K.D."/>
            <person name="Willis B."/>
            <person name="Van Oppen M.J."/>
        </authorList>
    </citation>
    <scope>NUCLEOTIDE SEQUENCE [LARGE SCALE GENOMIC DNA]</scope>
    <source>
        <strain evidence="1">AO1-A</strain>
    </source>
</reference>
<protein>
    <recommendedName>
        <fullName evidence="3">ABM domain-containing protein</fullName>
    </recommendedName>
</protein>
<evidence type="ECO:0000313" key="2">
    <source>
        <dbReference type="Proteomes" id="UP000183940"/>
    </source>
</evidence>
<dbReference type="SUPFAM" id="SSF54909">
    <property type="entry name" value="Dimeric alpha+beta barrel"/>
    <property type="match status" value="1"/>
</dbReference>
<comment type="caution">
    <text evidence="1">The sequence shown here is derived from an EMBL/GenBank/DDBJ whole genome shotgun (WGS) entry which is preliminary data.</text>
</comment>
<sequence length="120" mass="13684">MATQDTCCTLVPYFKVHSGKLDQFKELCERFVEKTAQEFKCLYYGFTFDGDQSHCREGYVDAEGVIAHLGNVDALLKEALTLADLTRLEVHGPEEELAKLRPALADLNPQFFTLEYGFRR</sequence>
<keyword evidence="2" id="KW-1185">Reference proteome</keyword>
<dbReference type="EMBL" id="MLAW01000011">
    <property type="protein sequence ID" value="OJJ26017.1"/>
    <property type="molecule type" value="Genomic_DNA"/>
</dbReference>
<evidence type="ECO:0008006" key="3">
    <source>
        <dbReference type="Google" id="ProtNLM"/>
    </source>
</evidence>
<dbReference type="STRING" id="1925591.BI308_08655"/>
<accession>A0A1L9QTU7</accession>
<gene>
    <name evidence="1" type="ORF">BI308_08655</name>
</gene>
<dbReference type="AlphaFoldDB" id="A0A1L9QTU7"/>
<organism evidence="1 2">
    <name type="scientific">Roseofilum reptotaenium AO1-A</name>
    <dbReference type="NCBI Taxonomy" id="1925591"/>
    <lineage>
        <taxon>Bacteria</taxon>
        <taxon>Bacillati</taxon>
        <taxon>Cyanobacteriota</taxon>
        <taxon>Cyanophyceae</taxon>
        <taxon>Desertifilales</taxon>
        <taxon>Desertifilaceae</taxon>
        <taxon>Roseofilum</taxon>
    </lineage>
</organism>
<evidence type="ECO:0000313" key="1">
    <source>
        <dbReference type="EMBL" id="OJJ26017.1"/>
    </source>
</evidence>
<name>A0A1L9QTU7_9CYAN</name>
<dbReference type="Proteomes" id="UP000183940">
    <property type="component" value="Unassembled WGS sequence"/>
</dbReference>
<dbReference type="InterPro" id="IPR011008">
    <property type="entry name" value="Dimeric_a/b-barrel"/>
</dbReference>
<dbReference type="Gene3D" id="3.30.70.100">
    <property type="match status" value="1"/>
</dbReference>